<reference evidence="2 3" key="1">
    <citation type="journal article" date="2014" name="Genome Announc.">
        <title>Draft Genome Sequence of the Haloacid-Degrading Burkholderia caribensis Strain MBA4.</title>
        <authorList>
            <person name="Pan Y."/>
            <person name="Kong K.F."/>
            <person name="Tsang J.S."/>
        </authorList>
    </citation>
    <scope>NUCLEOTIDE SEQUENCE [LARGE SCALE GENOMIC DNA]</scope>
    <source>
        <strain evidence="2 3">MBA4</strain>
    </source>
</reference>
<dbReference type="InterPro" id="IPR014832">
    <property type="entry name" value="TnsA_C"/>
</dbReference>
<gene>
    <name evidence="2" type="ORF">K788_0009205</name>
</gene>
<dbReference type="AlphaFoldDB" id="A0A0P0RIR9"/>
<proteinExistence type="predicted"/>
<dbReference type="Proteomes" id="UP000019146">
    <property type="component" value="Chromosome 2"/>
</dbReference>
<organism evidence="2 3">
    <name type="scientific">Paraburkholderia caribensis MBA4</name>
    <dbReference type="NCBI Taxonomy" id="1323664"/>
    <lineage>
        <taxon>Bacteria</taxon>
        <taxon>Pseudomonadati</taxon>
        <taxon>Pseudomonadota</taxon>
        <taxon>Betaproteobacteria</taxon>
        <taxon>Burkholderiales</taxon>
        <taxon>Burkholderiaceae</taxon>
        <taxon>Paraburkholderia</taxon>
    </lineage>
</organism>
<dbReference type="InterPro" id="IPR011335">
    <property type="entry name" value="Restrct_endonuc-II-like"/>
</dbReference>
<dbReference type="Pfam" id="PF08721">
    <property type="entry name" value="Tn7_Tnp_TnsA_C"/>
    <property type="match status" value="1"/>
</dbReference>
<evidence type="ECO:0000313" key="2">
    <source>
        <dbReference type="EMBL" id="ALL68543.1"/>
    </source>
</evidence>
<dbReference type="EMBL" id="CP012747">
    <property type="protein sequence ID" value="ALL68543.1"/>
    <property type="molecule type" value="Genomic_DNA"/>
</dbReference>
<dbReference type="Gene3D" id="3.40.1350.10">
    <property type="match status" value="1"/>
</dbReference>
<evidence type="ECO:0000259" key="1">
    <source>
        <dbReference type="Pfam" id="PF08721"/>
    </source>
</evidence>
<protein>
    <submittedName>
        <fullName evidence="2">Transcriptional antiterminator</fullName>
    </submittedName>
</protein>
<dbReference type="InterPro" id="IPR011856">
    <property type="entry name" value="tRNA_endonuc-like_dom_sf"/>
</dbReference>
<accession>A0A0P0RIR9</accession>
<sequence>MRMATGPSRGRVHRLGDARYGNIYLASDAEFAVFLYSYFLPNVTHIAAQVDCEPAATQKIALEMGVAHPRDQRGKPWTISTDLVVTQTIDGHAVREAINVKHALFDTSSSRFRALCSVEAAYHHERGASWRLCISKGLNTHWARNLSWLYPTADDFYRRGVSESDVVAQDKFLHALSHFHYANTIRDLCRHLTSASRLEPGMAVRAYRSLLATRQIWTNLNIFDLMEARPLDVQRNRYLR</sequence>
<dbReference type="KEGG" id="bcai:K788_0009205"/>
<dbReference type="SUPFAM" id="SSF52980">
    <property type="entry name" value="Restriction endonuclease-like"/>
    <property type="match status" value="1"/>
</dbReference>
<dbReference type="InterPro" id="IPR036388">
    <property type="entry name" value="WH-like_DNA-bd_sf"/>
</dbReference>
<evidence type="ECO:0000313" key="3">
    <source>
        <dbReference type="Proteomes" id="UP000019146"/>
    </source>
</evidence>
<dbReference type="Gene3D" id="1.10.10.10">
    <property type="entry name" value="Winged helix-like DNA-binding domain superfamily/Winged helix DNA-binding domain"/>
    <property type="match status" value="1"/>
</dbReference>
<name>A0A0P0RIR9_9BURK</name>
<dbReference type="GO" id="GO:0003676">
    <property type="term" value="F:nucleic acid binding"/>
    <property type="evidence" value="ECO:0007669"/>
    <property type="project" value="InterPro"/>
</dbReference>
<feature type="domain" description="TnsA endonuclease C-terminal" evidence="1">
    <location>
        <begin position="141"/>
        <end position="220"/>
    </location>
</feature>